<protein>
    <submittedName>
        <fullName evidence="2 4">Uncharacterized protein</fullName>
    </submittedName>
</protein>
<evidence type="ECO:0000256" key="1">
    <source>
        <dbReference type="SAM" id="MobiDB-lite"/>
    </source>
</evidence>
<organism evidence="2">
    <name type="scientific">Mytilinidion resinicola</name>
    <dbReference type="NCBI Taxonomy" id="574789"/>
    <lineage>
        <taxon>Eukaryota</taxon>
        <taxon>Fungi</taxon>
        <taxon>Dikarya</taxon>
        <taxon>Ascomycota</taxon>
        <taxon>Pezizomycotina</taxon>
        <taxon>Dothideomycetes</taxon>
        <taxon>Pleosporomycetidae</taxon>
        <taxon>Mytilinidiales</taxon>
        <taxon>Mytilinidiaceae</taxon>
        <taxon>Mytilinidion</taxon>
    </lineage>
</organism>
<dbReference type="GeneID" id="54460323"/>
<gene>
    <name evidence="2 4" type="ORF">BDZ99DRAFT_460638</name>
</gene>
<keyword evidence="3" id="KW-1185">Reference proteome</keyword>
<dbReference type="Proteomes" id="UP000504636">
    <property type="component" value="Unplaced"/>
</dbReference>
<evidence type="ECO:0000313" key="3">
    <source>
        <dbReference type="Proteomes" id="UP000504636"/>
    </source>
</evidence>
<reference evidence="4" key="2">
    <citation type="submission" date="2020-04" db="EMBL/GenBank/DDBJ databases">
        <authorList>
            <consortium name="NCBI Genome Project"/>
        </authorList>
    </citation>
    <scope>NUCLEOTIDE SEQUENCE</scope>
    <source>
        <strain evidence="4">CBS 304.34</strain>
    </source>
</reference>
<dbReference type="RefSeq" id="XP_033580351.1">
    <property type="nucleotide sequence ID" value="XM_033719430.1"/>
</dbReference>
<reference evidence="2 4" key="1">
    <citation type="journal article" date="2020" name="Stud. Mycol.">
        <title>101 Dothideomycetes genomes: a test case for predicting lifestyles and emergence of pathogens.</title>
        <authorList>
            <person name="Haridas S."/>
            <person name="Albert R."/>
            <person name="Binder M."/>
            <person name="Bloem J."/>
            <person name="Labutti K."/>
            <person name="Salamov A."/>
            <person name="Andreopoulos B."/>
            <person name="Baker S."/>
            <person name="Barry K."/>
            <person name="Bills G."/>
            <person name="Bluhm B."/>
            <person name="Cannon C."/>
            <person name="Castanera R."/>
            <person name="Culley D."/>
            <person name="Daum C."/>
            <person name="Ezra D."/>
            <person name="Gonzalez J."/>
            <person name="Henrissat B."/>
            <person name="Kuo A."/>
            <person name="Liang C."/>
            <person name="Lipzen A."/>
            <person name="Lutzoni F."/>
            <person name="Magnuson J."/>
            <person name="Mondo S."/>
            <person name="Nolan M."/>
            <person name="Ohm R."/>
            <person name="Pangilinan J."/>
            <person name="Park H.-J."/>
            <person name="Ramirez L."/>
            <person name="Alfaro M."/>
            <person name="Sun H."/>
            <person name="Tritt A."/>
            <person name="Yoshinaga Y."/>
            <person name="Zwiers L.-H."/>
            <person name="Turgeon B."/>
            <person name="Goodwin S."/>
            <person name="Spatafora J."/>
            <person name="Crous P."/>
            <person name="Grigoriev I."/>
        </authorList>
    </citation>
    <scope>NUCLEOTIDE SEQUENCE</scope>
    <source>
        <strain evidence="2 4">CBS 304.34</strain>
    </source>
</reference>
<sequence>MGLRSNVLSSKMPSRDTHPQTITDCSCHYLAIFCSYTTSHMSPLSPLKQPTNVPVQSTSPSPSPVHARSPSPPTRQTTQFPLIVHVLHAPSPCRLLFYVVA</sequence>
<feature type="region of interest" description="Disordered" evidence="1">
    <location>
        <begin position="45"/>
        <end position="76"/>
    </location>
</feature>
<dbReference type="EMBL" id="MU003696">
    <property type="protein sequence ID" value="KAF2813387.1"/>
    <property type="molecule type" value="Genomic_DNA"/>
</dbReference>
<evidence type="ECO:0000313" key="4">
    <source>
        <dbReference type="RefSeq" id="XP_033580351.1"/>
    </source>
</evidence>
<name>A0A6A6YZK0_9PEZI</name>
<proteinExistence type="predicted"/>
<reference evidence="4" key="3">
    <citation type="submission" date="2025-04" db="UniProtKB">
        <authorList>
            <consortium name="RefSeq"/>
        </authorList>
    </citation>
    <scope>IDENTIFICATION</scope>
    <source>
        <strain evidence="4">CBS 304.34</strain>
    </source>
</reference>
<dbReference type="AlphaFoldDB" id="A0A6A6YZK0"/>
<evidence type="ECO:0000313" key="2">
    <source>
        <dbReference type="EMBL" id="KAF2813387.1"/>
    </source>
</evidence>
<accession>A0A6A6YZK0</accession>